<protein>
    <submittedName>
        <fullName evidence="2">Endonuclease</fullName>
    </submittedName>
</protein>
<dbReference type="InterPro" id="IPR013022">
    <property type="entry name" value="Xyl_isomerase-like_TIM-brl"/>
</dbReference>
<evidence type="ECO:0000259" key="1">
    <source>
        <dbReference type="Pfam" id="PF01261"/>
    </source>
</evidence>
<dbReference type="Pfam" id="PF01261">
    <property type="entry name" value="AP_endonuc_2"/>
    <property type="match status" value="1"/>
</dbReference>
<dbReference type="GO" id="GO:0004519">
    <property type="term" value="F:endonuclease activity"/>
    <property type="evidence" value="ECO:0007669"/>
    <property type="project" value="UniProtKB-KW"/>
</dbReference>
<evidence type="ECO:0000313" key="2">
    <source>
        <dbReference type="EMBL" id="ENZ13622.1"/>
    </source>
</evidence>
<keyword evidence="2" id="KW-0255">Endonuclease</keyword>
<feature type="domain" description="Xylose isomerase-like TIM barrel" evidence="1">
    <location>
        <begin position="25"/>
        <end position="273"/>
    </location>
</feature>
<dbReference type="HOGENOM" id="CLU_050006_5_1_9"/>
<keyword evidence="2" id="KW-0378">Hydrolase</keyword>
<dbReference type="RefSeq" id="WP_002595875.1">
    <property type="nucleotide sequence ID" value="NZ_KB851021.1"/>
</dbReference>
<dbReference type="SUPFAM" id="SSF51658">
    <property type="entry name" value="Xylose isomerase-like"/>
    <property type="match status" value="1"/>
</dbReference>
<dbReference type="PANTHER" id="PTHR12110">
    <property type="entry name" value="HYDROXYPYRUVATE ISOMERASE"/>
    <property type="match status" value="1"/>
</dbReference>
<keyword evidence="2" id="KW-0540">Nuclease</keyword>
<dbReference type="Proteomes" id="UP000013085">
    <property type="component" value="Unassembled WGS sequence"/>
</dbReference>
<accession>A0A0E2HNE8</accession>
<proteinExistence type="predicted"/>
<dbReference type="PATRIC" id="fig|999408.3.peg.2721"/>
<dbReference type="AlphaFoldDB" id="A0A0E2HNE8"/>
<dbReference type="Gene3D" id="3.20.20.150">
    <property type="entry name" value="Divalent-metal-dependent TIM barrel enzymes"/>
    <property type="match status" value="1"/>
</dbReference>
<gene>
    <name evidence="2" type="ORF">HMPREF1090_02517</name>
</gene>
<sequence>MITISKSQISIMNIQYGYYPLEKFLDDAVRAGVEHVELWGAAPHFHLEDMTYTDVCRVRKQIEERGLLLVCYTPEQCIYPVNLAADSTVQRRRSLKYFEDNLRAAAELGTDKMLVTTGWGYLDNSNINEAWKHAREGLMSLGDMARDYGIKLALEVLRRDESNLVYNLPTLKRMMEDLSHPAIGAMIDTIPMALAGERPEDYLKVFGEQLVHVHFIDGAPRGHLAWGDGVLDMKGYLEEFSRYSYKGYLSLEITDGRYRVDPTSSVLQSVERLYDVLN</sequence>
<reference evidence="2 3" key="1">
    <citation type="submission" date="2013-01" db="EMBL/GenBank/DDBJ databases">
        <title>The Genome Sequence of Clostridium clostridioforme 90A8.</title>
        <authorList>
            <consortium name="The Broad Institute Genome Sequencing Platform"/>
            <person name="Earl A."/>
            <person name="Ward D."/>
            <person name="Feldgarden M."/>
            <person name="Gevers D."/>
            <person name="Courvalin P."/>
            <person name="Lambert T."/>
            <person name="Walker B."/>
            <person name="Young S.K."/>
            <person name="Zeng Q."/>
            <person name="Gargeya S."/>
            <person name="Fitzgerald M."/>
            <person name="Haas B."/>
            <person name="Abouelleil A."/>
            <person name="Alvarado L."/>
            <person name="Arachchi H.M."/>
            <person name="Berlin A.M."/>
            <person name="Chapman S.B."/>
            <person name="Dewar J."/>
            <person name="Goldberg J."/>
            <person name="Griggs A."/>
            <person name="Gujja S."/>
            <person name="Hansen M."/>
            <person name="Howarth C."/>
            <person name="Imamovic A."/>
            <person name="Larimer J."/>
            <person name="McCowan C."/>
            <person name="Murphy C."/>
            <person name="Neiman D."/>
            <person name="Pearson M."/>
            <person name="Priest M."/>
            <person name="Roberts A."/>
            <person name="Saif S."/>
            <person name="Shea T."/>
            <person name="Sisk P."/>
            <person name="Sykes S."/>
            <person name="Wortman J."/>
            <person name="Nusbaum C."/>
            <person name="Birren B."/>
        </authorList>
    </citation>
    <scope>NUCLEOTIDE SEQUENCE [LARGE SCALE GENOMIC DNA]</scope>
    <source>
        <strain evidence="2 3">90A8</strain>
    </source>
</reference>
<name>A0A0E2HNE8_9FIRM</name>
<dbReference type="GeneID" id="57963224"/>
<evidence type="ECO:0000313" key="3">
    <source>
        <dbReference type="Proteomes" id="UP000013085"/>
    </source>
</evidence>
<dbReference type="EMBL" id="AGYR01000029">
    <property type="protein sequence ID" value="ENZ13622.1"/>
    <property type="molecule type" value="Genomic_DNA"/>
</dbReference>
<comment type="caution">
    <text evidence="2">The sequence shown here is derived from an EMBL/GenBank/DDBJ whole genome shotgun (WGS) entry which is preliminary data.</text>
</comment>
<organism evidence="2 3">
    <name type="scientific">[Clostridium] clostridioforme 90A8</name>
    <dbReference type="NCBI Taxonomy" id="999408"/>
    <lineage>
        <taxon>Bacteria</taxon>
        <taxon>Bacillati</taxon>
        <taxon>Bacillota</taxon>
        <taxon>Clostridia</taxon>
        <taxon>Lachnospirales</taxon>
        <taxon>Lachnospiraceae</taxon>
        <taxon>Enterocloster</taxon>
    </lineage>
</organism>
<dbReference type="InterPro" id="IPR036237">
    <property type="entry name" value="Xyl_isomerase-like_sf"/>
</dbReference>
<dbReference type="InterPro" id="IPR050312">
    <property type="entry name" value="IolE/XylAMocC-like"/>
</dbReference>